<comment type="caution">
    <text evidence="1">The sequence shown here is derived from an EMBL/GenBank/DDBJ whole genome shotgun (WGS) entry which is preliminary data.</text>
</comment>
<evidence type="ECO:0000313" key="1">
    <source>
        <dbReference type="EMBL" id="GIY48236.1"/>
    </source>
</evidence>
<evidence type="ECO:0000313" key="2">
    <source>
        <dbReference type="Proteomes" id="UP001054837"/>
    </source>
</evidence>
<sequence>MYGDHSRHIRGNLSAYQIACLYVFAKSSEVKMNESSCGERAIYNVWTLFATDRNRLTDFFNHSLQEDYFFEEGRGSNFECLMEDNRENSRELKCLAFWGNSSLFRKECR</sequence>
<gene>
    <name evidence="1" type="ORF">CDAR_366241</name>
</gene>
<dbReference type="EMBL" id="BPLQ01010078">
    <property type="protein sequence ID" value="GIY48236.1"/>
    <property type="molecule type" value="Genomic_DNA"/>
</dbReference>
<name>A0AAV4TS18_9ARAC</name>
<protein>
    <submittedName>
        <fullName evidence="1">Uncharacterized protein</fullName>
    </submittedName>
</protein>
<accession>A0AAV4TS18</accession>
<organism evidence="1 2">
    <name type="scientific">Caerostris darwini</name>
    <dbReference type="NCBI Taxonomy" id="1538125"/>
    <lineage>
        <taxon>Eukaryota</taxon>
        <taxon>Metazoa</taxon>
        <taxon>Ecdysozoa</taxon>
        <taxon>Arthropoda</taxon>
        <taxon>Chelicerata</taxon>
        <taxon>Arachnida</taxon>
        <taxon>Araneae</taxon>
        <taxon>Araneomorphae</taxon>
        <taxon>Entelegynae</taxon>
        <taxon>Araneoidea</taxon>
        <taxon>Araneidae</taxon>
        <taxon>Caerostris</taxon>
    </lineage>
</organism>
<proteinExistence type="predicted"/>
<reference evidence="1 2" key="1">
    <citation type="submission" date="2021-06" db="EMBL/GenBank/DDBJ databases">
        <title>Caerostris darwini draft genome.</title>
        <authorList>
            <person name="Kono N."/>
            <person name="Arakawa K."/>
        </authorList>
    </citation>
    <scope>NUCLEOTIDE SEQUENCE [LARGE SCALE GENOMIC DNA]</scope>
</reference>
<keyword evidence="2" id="KW-1185">Reference proteome</keyword>
<dbReference type="AlphaFoldDB" id="A0AAV4TS18"/>
<dbReference type="Proteomes" id="UP001054837">
    <property type="component" value="Unassembled WGS sequence"/>
</dbReference>